<dbReference type="Pfam" id="PF04018">
    <property type="entry name" value="VCA0040-like"/>
    <property type="match status" value="1"/>
</dbReference>
<dbReference type="InterPro" id="IPR007163">
    <property type="entry name" value="VCA0040-like"/>
</dbReference>
<keyword evidence="1" id="KW-0812">Transmembrane</keyword>
<feature type="transmembrane region" description="Helical" evidence="1">
    <location>
        <begin position="55"/>
        <end position="78"/>
    </location>
</feature>
<dbReference type="PANTHER" id="PTHR37308:SF1">
    <property type="entry name" value="POLYPRENYL-PHOSPHATE TRANSPORTER"/>
    <property type="match status" value="1"/>
</dbReference>
<dbReference type="EMBL" id="JAMQJY010000002">
    <property type="protein sequence ID" value="MCM2676773.1"/>
    <property type="molecule type" value="Genomic_DNA"/>
</dbReference>
<comment type="caution">
    <text evidence="2">The sequence shown here is derived from an EMBL/GenBank/DDBJ whole genome shotgun (WGS) entry which is preliminary data.</text>
</comment>
<keyword evidence="3" id="KW-1185">Reference proteome</keyword>
<protein>
    <submittedName>
        <fullName evidence="2">DUF368 domain-containing protein</fullName>
    </submittedName>
</protein>
<reference evidence="2" key="1">
    <citation type="submission" date="2022-06" db="EMBL/GenBank/DDBJ databases">
        <title>Alkalicoccobacillus porphyridii sp. nov., isolated from a marine red alga, Porphyridium purpureum and reclassification of Shouchella plakortidis and Shouchella gibsonii as Alkalicoccobacillus plakortidis comb. nov. and Alkalicoccobacillus gibsonii comb. nov.</title>
        <authorList>
            <person name="Kim K.H."/>
            <person name="Lee J.K."/>
            <person name="Han D.M."/>
            <person name="Baek J.H."/>
            <person name="Jeon C.O."/>
        </authorList>
    </citation>
    <scope>NUCLEOTIDE SEQUENCE</scope>
    <source>
        <strain evidence="2">DSM 19153</strain>
    </source>
</reference>
<dbReference type="Proteomes" id="UP001203665">
    <property type="component" value="Unassembled WGS sequence"/>
</dbReference>
<evidence type="ECO:0000313" key="2">
    <source>
        <dbReference type="EMBL" id="MCM2676773.1"/>
    </source>
</evidence>
<feature type="transmembrane region" description="Helical" evidence="1">
    <location>
        <begin position="113"/>
        <end position="131"/>
    </location>
</feature>
<evidence type="ECO:0000256" key="1">
    <source>
        <dbReference type="SAM" id="Phobius"/>
    </source>
</evidence>
<name>A0ABT0XLI1_9BACI</name>
<keyword evidence="1" id="KW-0472">Membrane</keyword>
<evidence type="ECO:0000313" key="3">
    <source>
        <dbReference type="Proteomes" id="UP001203665"/>
    </source>
</evidence>
<accession>A0ABT0XLI1</accession>
<sequence length="156" mass="17349">MIEYKNIFRGIAMGITDLVPGISGSTILMVLGVYERFIAALHGLTTKDWKKSLGFLIPLAIGVGSALLIFSKIIKWLLLNHQPVTMFLFLGLIIGIVPLLIKEADVRNSFKPIHYILLVVAFILIALTSLIPNETGLMTNLSAWRLYSFICFRMVG</sequence>
<feature type="transmembrane region" description="Helical" evidence="1">
    <location>
        <begin position="84"/>
        <end position="101"/>
    </location>
</feature>
<organism evidence="2 3">
    <name type="scientific">Alkalicoccobacillus plakortidis</name>
    <dbReference type="NCBI Taxonomy" id="444060"/>
    <lineage>
        <taxon>Bacteria</taxon>
        <taxon>Bacillati</taxon>
        <taxon>Bacillota</taxon>
        <taxon>Bacilli</taxon>
        <taxon>Bacillales</taxon>
        <taxon>Bacillaceae</taxon>
        <taxon>Alkalicoccobacillus</taxon>
    </lineage>
</organism>
<feature type="transmembrane region" description="Helical" evidence="1">
    <location>
        <begin position="12"/>
        <end position="34"/>
    </location>
</feature>
<gene>
    <name evidence="2" type="ORF">NDM98_15865</name>
</gene>
<dbReference type="RefSeq" id="WP_251609786.1">
    <property type="nucleotide sequence ID" value="NZ_JAMQJY010000002.1"/>
</dbReference>
<dbReference type="PANTHER" id="PTHR37308">
    <property type="entry name" value="INTEGRAL MEMBRANE PROTEIN"/>
    <property type="match status" value="1"/>
</dbReference>
<proteinExistence type="predicted"/>
<keyword evidence="1" id="KW-1133">Transmembrane helix</keyword>